<dbReference type="InterPro" id="IPR005140">
    <property type="entry name" value="eRF1_Pelota-like_N"/>
</dbReference>
<dbReference type="GO" id="GO:0005737">
    <property type="term" value="C:cytoplasm"/>
    <property type="evidence" value="ECO:0007669"/>
    <property type="project" value="UniProtKB-SubCell"/>
</dbReference>
<comment type="subunit">
    <text evidence="4 9">Heterodimer of two subunits, one of which binds GTP.</text>
</comment>
<dbReference type="InterPro" id="IPR005141">
    <property type="entry name" value="eRF1_2"/>
</dbReference>
<dbReference type="NCBIfam" id="TIGR03676">
    <property type="entry name" value="aRF1_eRF1"/>
    <property type="match status" value="1"/>
</dbReference>
<dbReference type="Proteomes" id="UP000033111">
    <property type="component" value="Chromosome"/>
</dbReference>
<dbReference type="InterPro" id="IPR042226">
    <property type="entry name" value="eFR1_2_sf"/>
</dbReference>
<evidence type="ECO:0000256" key="9">
    <source>
        <dbReference type="HAMAP-Rule" id="MF_00424"/>
    </source>
</evidence>
<evidence type="ECO:0000313" key="12">
    <source>
        <dbReference type="Proteomes" id="UP000033111"/>
    </source>
</evidence>
<dbReference type="SMART" id="SM01194">
    <property type="entry name" value="eRF1_1"/>
    <property type="match status" value="1"/>
</dbReference>
<dbReference type="Pfam" id="PF03463">
    <property type="entry name" value="eRF1_1"/>
    <property type="match status" value="1"/>
</dbReference>
<dbReference type="HAMAP" id="MF_00424">
    <property type="entry name" value="Rel_fact_arch_1"/>
    <property type="match status" value="1"/>
</dbReference>
<evidence type="ECO:0000256" key="8">
    <source>
        <dbReference type="ARBA" id="ARBA00031168"/>
    </source>
</evidence>
<dbReference type="EMBL" id="CP009506">
    <property type="protein sequence ID" value="AKB29766.1"/>
    <property type="molecule type" value="Genomic_DNA"/>
</dbReference>
<dbReference type="InterPro" id="IPR004403">
    <property type="entry name" value="Peptide_chain-rel_eRF1/aRF1"/>
</dbReference>
<dbReference type="OrthoDB" id="1011at2157"/>
<evidence type="ECO:0000256" key="5">
    <source>
        <dbReference type="ARBA" id="ARBA00019723"/>
    </source>
</evidence>
<comment type="similarity">
    <text evidence="3 9">Belongs to the eukaryotic release factor 1 family.</text>
</comment>
<dbReference type="Gene3D" id="3.30.960.10">
    <property type="entry name" value="eRF1 domain 1"/>
    <property type="match status" value="1"/>
</dbReference>
<evidence type="ECO:0000313" key="11">
    <source>
        <dbReference type="EMBL" id="AKB29766.1"/>
    </source>
</evidence>
<dbReference type="InterPro" id="IPR029064">
    <property type="entry name" value="Ribosomal_eL30-like_sf"/>
</dbReference>
<dbReference type="InterPro" id="IPR005142">
    <property type="entry name" value="eRF1_3"/>
</dbReference>
<dbReference type="Gene3D" id="3.30.1330.30">
    <property type="match status" value="1"/>
</dbReference>
<dbReference type="AlphaFoldDB" id="A0A0E3L972"/>
<dbReference type="Gene3D" id="1.20.5.170">
    <property type="match status" value="1"/>
</dbReference>
<dbReference type="GO" id="GO:0016149">
    <property type="term" value="F:translation release factor activity, codon specific"/>
    <property type="evidence" value="ECO:0007669"/>
    <property type="project" value="UniProtKB-UniRule"/>
</dbReference>
<dbReference type="GeneID" id="24861949"/>
<dbReference type="SUPFAM" id="SSF55315">
    <property type="entry name" value="L30e-like"/>
    <property type="match status" value="1"/>
</dbReference>
<name>A0A0E3L972_9EURY</name>
<dbReference type="InterPro" id="IPR020918">
    <property type="entry name" value="Peptide_chain-rel_aRF1"/>
</dbReference>
<keyword evidence="12" id="KW-1185">Reference proteome</keyword>
<organism evidence="11 12">
    <name type="scientific">Methanosarcina siciliae T4/M</name>
    <dbReference type="NCBI Taxonomy" id="1434120"/>
    <lineage>
        <taxon>Archaea</taxon>
        <taxon>Methanobacteriati</taxon>
        <taxon>Methanobacteriota</taxon>
        <taxon>Stenosarchaea group</taxon>
        <taxon>Methanomicrobia</taxon>
        <taxon>Methanosarcinales</taxon>
        <taxon>Methanosarcinaceae</taxon>
        <taxon>Methanosarcina</taxon>
    </lineage>
</organism>
<evidence type="ECO:0000256" key="7">
    <source>
        <dbReference type="ARBA" id="ARBA00022917"/>
    </source>
</evidence>
<dbReference type="Pfam" id="PF03464">
    <property type="entry name" value="eRF1_2"/>
    <property type="match status" value="1"/>
</dbReference>
<dbReference type="SUPFAM" id="SSF53137">
    <property type="entry name" value="Translational machinery components"/>
    <property type="match status" value="1"/>
</dbReference>
<evidence type="ECO:0000256" key="1">
    <source>
        <dbReference type="ARBA" id="ARBA00002832"/>
    </source>
</evidence>
<dbReference type="Gene3D" id="3.30.420.60">
    <property type="entry name" value="eRF1 domain 2"/>
    <property type="match status" value="1"/>
</dbReference>
<reference evidence="11 12" key="1">
    <citation type="submission" date="2014-07" db="EMBL/GenBank/DDBJ databases">
        <title>Methanogenic archaea and the global carbon cycle.</title>
        <authorList>
            <person name="Henriksen J.R."/>
            <person name="Luke J."/>
            <person name="Reinhart S."/>
            <person name="Benedict M.N."/>
            <person name="Youngblut N.D."/>
            <person name="Metcalf M.E."/>
            <person name="Whitaker R.J."/>
            <person name="Metcalf W.W."/>
        </authorList>
    </citation>
    <scope>NUCLEOTIDE SEQUENCE [LARGE SCALE GENOMIC DNA]</scope>
    <source>
        <strain evidence="11 12">T4/M</strain>
    </source>
</reference>
<keyword evidence="6 9" id="KW-0963">Cytoplasm</keyword>
<evidence type="ECO:0000259" key="10">
    <source>
        <dbReference type="SMART" id="SM01194"/>
    </source>
</evidence>
<dbReference type="RefSeq" id="WP_048173561.1">
    <property type="nucleotide sequence ID" value="NZ_CP009506.1"/>
</dbReference>
<comment type="function">
    <text evidence="1 9">Directs the termination of nascent peptide synthesis (translation) in response to the termination codons UAA, UAG and UGA.</text>
</comment>
<dbReference type="FunFam" id="3.30.420.60:FF:000003">
    <property type="entry name" value="Peptide chain release factor subunit 1"/>
    <property type="match status" value="1"/>
</dbReference>
<evidence type="ECO:0000256" key="6">
    <source>
        <dbReference type="ARBA" id="ARBA00022490"/>
    </source>
</evidence>
<protein>
    <recommendedName>
        <fullName evidence="5 9">Peptide chain release factor subunit 1</fullName>
    </recommendedName>
    <alternativeName>
        <fullName evidence="8 9">Translation termination factor aRF1</fullName>
    </alternativeName>
</protein>
<dbReference type="SUPFAM" id="SSF55481">
    <property type="entry name" value="N-terminal domain of eukaryotic peptide chain release factor subunit 1, ERF1"/>
    <property type="match status" value="1"/>
</dbReference>
<proteinExistence type="inferred from homology"/>
<feature type="domain" description="eRF1/Pelota-like N-terminal" evidence="10">
    <location>
        <begin position="1"/>
        <end position="136"/>
    </location>
</feature>
<dbReference type="InterPro" id="IPR024049">
    <property type="entry name" value="eRF1_1_sf"/>
</dbReference>
<dbReference type="KEGG" id="msw:MSSIT_3047"/>
<comment type="subcellular location">
    <subcellularLocation>
        <location evidence="2 9">Cytoplasm</location>
    </subcellularLocation>
</comment>
<evidence type="ECO:0000256" key="3">
    <source>
        <dbReference type="ARBA" id="ARBA00005326"/>
    </source>
</evidence>
<dbReference type="Pfam" id="PF03465">
    <property type="entry name" value="eRF1_3"/>
    <property type="match status" value="1"/>
</dbReference>
<sequence length="415" mass="46378">MAEYCTYEKYVLKKKLETLKNKSVKSAELISLYVPSDKQISDVIKHLKEEHEQASNIISKLASNNVREALDSLLAKLRSLNKIPENGIVYFAGVVDTGANRTGMVNEVLIPPEPVVHYIYHCDSVFYLEPIEEMLRECGTYGLILLDLREASVGMLVGKQIEAIKHLHSTVPGKQRKGGQSAHRFEQLRRIAIHDFYKRIGGAASEAFLELEPSDLKGILIGGHSPTKEEFYEGEFLHYELQKKVLGLFDTGYTDESGFSELINEAEDTLQGIDLIKQKKDMDIFFKEIATESGKVSYGEDNVRANLEIKAVDVLLLSEELRAERVSLMCRVCGYENRRTRIWKTGEAVPTIGNCPECGSALEVTDLIDIVGEFSELADKGNARIAFISTDFDEGSQFMIAFGGIAAILRYSTGM</sequence>
<evidence type="ECO:0000256" key="2">
    <source>
        <dbReference type="ARBA" id="ARBA00004496"/>
    </source>
</evidence>
<gene>
    <name evidence="9" type="primary">prf1</name>
    <name evidence="11" type="ORF">MSSIT_3047</name>
</gene>
<keyword evidence="7 9" id="KW-0648">Protein biosynthesis</keyword>
<evidence type="ECO:0000256" key="4">
    <source>
        <dbReference type="ARBA" id="ARBA00011520"/>
    </source>
</evidence>
<accession>A0A0E3L972</accession>
<dbReference type="PATRIC" id="fig|1434120.4.peg.3953"/>
<dbReference type="HOGENOM" id="CLU_035759_3_0_2"/>
<dbReference type="PANTHER" id="PTHR10113">
    <property type="entry name" value="PEPTIDE CHAIN RELEASE FACTOR SUBUNIT 1"/>
    <property type="match status" value="1"/>
</dbReference>
<dbReference type="FunFam" id="3.30.960.10:FF:000003">
    <property type="entry name" value="Peptide chain release factor subunit 1"/>
    <property type="match status" value="1"/>
</dbReference>